<sequence>MKVNMVTTWGKKGGIASYSSFLHEHLIEFVDVSIISIDKLRKNPFYYNQIADKSAEETDLIHVQHGFELFGKLFFSGVYAPVFYSKISDYPVVTTMHEVKDLQKIEHYSHIKGKVGKFLLRKVTRPVLESSNLVLVHTASDKEILRGLNGSAKVRVLPHGIVRREVRGKEKSKKELGLEGKKVVTIFGFASERKGHDRLVSKFDKIEGDAVLLIAGEVRSSSYKGKLKKIAEDIEVEERIKFLGYIPSEKLSTVFGASDLLVFPHRHITQSGAVSMSIGYGKPVLVSNAFRIDDYPVESFDSDKDMIQKINSLLRNKKRRKGLIKKAKKYREENSWRKVAERTRKIYEGVLSP</sequence>
<keyword evidence="4" id="KW-1185">Reference proteome</keyword>
<reference evidence="3 4" key="1">
    <citation type="journal article" date="2016" name="Sci. Rep.">
        <title>Metabolic traits of an uncultured archaeal lineage -MSBL1- from brine pools of the Red Sea.</title>
        <authorList>
            <person name="Mwirichia R."/>
            <person name="Alam I."/>
            <person name="Rashid M."/>
            <person name="Vinu M."/>
            <person name="Ba-Alawi W."/>
            <person name="Anthony Kamau A."/>
            <person name="Kamanda Ngugi D."/>
            <person name="Goker M."/>
            <person name="Klenk H.P."/>
            <person name="Bajic V."/>
            <person name="Stingl U."/>
        </authorList>
    </citation>
    <scope>NUCLEOTIDE SEQUENCE [LARGE SCALE GENOMIC DNA]</scope>
    <source>
        <strain evidence="3">SCGC-AAA259I14</strain>
    </source>
</reference>
<dbReference type="PANTHER" id="PTHR12526">
    <property type="entry name" value="GLYCOSYLTRANSFERASE"/>
    <property type="match status" value="1"/>
</dbReference>
<dbReference type="Pfam" id="PF13439">
    <property type="entry name" value="Glyco_transf_4"/>
    <property type="match status" value="1"/>
</dbReference>
<evidence type="ECO:0000313" key="4">
    <source>
        <dbReference type="Proteomes" id="UP000070414"/>
    </source>
</evidence>
<dbReference type="EMBL" id="LHXS01000022">
    <property type="protein sequence ID" value="KXA97204.1"/>
    <property type="molecule type" value="Genomic_DNA"/>
</dbReference>
<evidence type="ECO:0000313" key="3">
    <source>
        <dbReference type="EMBL" id="KXA97204.1"/>
    </source>
</evidence>
<proteinExistence type="predicted"/>
<evidence type="ECO:0000259" key="2">
    <source>
        <dbReference type="Pfam" id="PF13439"/>
    </source>
</evidence>
<dbReference type="InterPro" id="IPR001296">
    <property type="entry name" value="Glyco_trans_1"/>
</dbReference>
<dbReference type="SUPFAM" id="SSF53756">
    <property type="entry name" value="UDP-Glycosyltransferase/glycogen phosphorylase"/>
    <property type="match status" value="1"/>
</dbReference>
<dbReference type="Gene3D" id="3.40.50.2000">
    <property type="entry name" value="Glycogen Phosphorylase B"/>
    <property type="match status" value="2"/>
</dbReference>
<dbReference type="Pfam" id="PF00534">
    <property type="entry name" value="Glycos_transf_1"/>
    <property type="match status" value="1"/>
</dbReference>
<dbReference type="GO" id="GO:0016757">
    <property type="term" value="F:glycosyltransferase activity"/>
    <property type="evidence" value="ECO:0007669"/>
    <property type="project" value="InterPro"/>
</dbReference>
<dbReference type="Proteomes" id="UP000070414">
    <property type="component" value="Unassembled WGS sequence"/>
</dbReference>
<accession>A0A133USI9</accession>
<comment type="caution">
    <text evidence="3">The sequence shown here is derived from an EMBL/GenBank/DDBJ whole genome shotgun (WGS) entry which is preliminary data.</text>
</comment>
<dbReference type="PANTHER" id="PTHR12526:SF572">
    <property type="entry name" value="BLL5144 PROTEIN"/>
    <property type="match status" value="1"/>
</dbReference>
<dbReference type="InterPro" id="IPR028098">
    <property type="entry name" value="Glyco_trans_4-like_N"/>
</dbReference>
<feature type="domain" description="Glycosyl transferase family 1" evidence="1">
    <location>
        <begin position="169"/>
        <end position="329"/>
    </location>
</feature>
<feature type="domain" description="Glycosyltransferase subfamily 4-like N-terminal" evidence="2">
    <location>
        <begin position="25"/>
        <end position="161"/>
    </location>
</feature>
<dbReference type="AlphaFoldDB" id="A0A133USI9"/>
<evidence type="ECO:0000259" key="1">
    <source>
        <dbReference type="Pfam" id="PF00534"/>
    </source>
</evidence>
<gene>
    <name evidence="3" type="ORF">AKJ38_01765</name>
</gene>
<name>A0A133USI9_9EURY</name>
<organism evidence="3 4">
    <name type="scientific">candidate division MSBL1 archaeon SCGC-AAA259I14</name>
    <dbReference type="NCBI Taxonomy" id="1698268"/>
    <lineage>
        <taxon>Archaea</taxon>
        <taxon>Methanobacteriati</taxon>
        <taxon>Methanobacteriota</taxon>
        <taxon>candidate division MSBL1</taxon>
    </lineage>
</organism>
<protein>
    <submittedName>
        <fullName evidence="3">Uncharacterized protein</fullName>
    </submittedName>
</protein>